<dbReference type="NCBIfam" id="TIGR00231">
    <property type="entry name" value="small_GTP"/>
    <property type="match status" value="1"/>
</dbReference>
<evidence type="ECO:0000256" key="1">
    <source>
        <dbReference type="ARBA" id="ARBA00006270"/>
    </source>
</evidence>
<dbReference type="CDD" id="cd00154">
    <property type="entry name" value="Rab"/>
    <property type="match status" value="1"/>
</dbReference>
<comment type="similarity">
    <text evidence="1">Belongs to the small GTPase superfamily. Rab family.</text>
</comment>
<dbReference type="FunFam" id="3.40.50.300:FF:000808">
    <property type="entry name" value="Small GTP-binding protein, putative"/>
    <property type="match status" value="1"/>
</dbReference>
<dbReference type="PROSITE" id="PS51420">
    <property type="entry name" value="RHO"/>
    <property type="match status" value="1"/>
</dbReference>
<name>A0A1X7TP29_AMPQE</name>
<dbReference type="Gene3D" id="3.40.50.300">
    <property type="entry name" value="P-loop containing nucleotide triphosphate hydrolases"/>
    <property type="match status" value="1"/>
</dbReference>
<dbReference type="SMART" id="SM00173">
    <property type="entry name" value="RAS"/>
    <property type="match status" value="1"/>
</dbReference>
<dbReference type="PRINTS" id="PR00449">
    <property type="entry name" value="RASTRNSFRMNG"/>
</dbReference>
<protein>
    <submittedName>
        <fullName evidence="3">Uncharacterized protein</fullName>
    </submittedName>
</protein>
<accession>A0A1X7TP29</accession>
<dbReference type="GO" id="GO:0003924">
    <property type="term" value="F:GTPase activity"/>
    <property type="evidence" value="ECO:0007669"/>
    <property type="project" value="InterPro"/>
</dbReference>
<dbReference type="Pfam" id="PF00071">
    <property type="entry name" value="Ras"/>
    <property type="match status" value="1"/>
</dbReference>
<dbReference type="SUPFAM" id="SSF52540">
    <property type="entry name" value="P-loop containing nucleoside triphosphate hydrolases"/>
    <property type="match status" value="1"/>
</dbReference>
<dbReference type="GO" id="GO:0005525">
    <property type="term" value="F:GTP binding"/>
    <property type="evidence" value="ECO:0007669"/>
    <property type="project" value="InterPro"/>
</dbReference>
<evidence type="ECO:0000313" key="3">
    <source>
        <dbReference type="EnsemblMetazoa" id="Aqu2.1.16566_001"/>
    </source>
</evidence>
<evidence type="ECO:0000256" key="2">
    <source>
        <dbReference type="ARBA" id="ARBA00022741"/>
    </source>
</evidence>
<keyword evidence="2" id="KW-0547">Nucleotide-binding</keyword>
<dbReference type="STRING" id="400682.A0A1X7TP29"/>
<dbReference type="OrthoDB" id="63533at2759"/>
<dbReference type="SMART" id="SM00174">
    <property type="entry name" value="RHO"/>
    <property type="match status" value="1"/>
</dbReference>
<dbReference type="AlphaFoldDB" id="A0A1X7TP29"/>
<dbReference type="InterPro" id="IPR001806">
    <property type="entry name" value="Small_GTPase"/>
</dbReference>
<dbReference type="InParanoid" id="A0A1X7TP29"/>
<dbReference type="EnsemblMetazoa" id="Aqu2.1.16566_001">
    <property type="protein sequence ID" value="Aqu2.1.16566_001"/>
    <property type="gene ID" value="Aqu2.1.16566"/>
</dbReference>
<dbReference type="PROSITE" id="PS51421">
    <property type="entry name" value="RAS"/>
    <property type="match status" value="1"/>
</dbReference>
<dbReference type="SMART" id="SM00176">
    <property type="entry name" value="RAN"/>
    <property type="match status" value="1"/>
</dbReference>
<dbReference type="eggNOG" id="KOG0092">
    <property type="taxonomic scope" value="Eukaryota"/>
</dbReference>
<dbReference type="InterPro" id="IPR005225">
    <property type="entry name" value="Small_GTP-bd"/>
</dbReference>
<organism evidence="3">
    <name type="scientific">Amphimedon queenslandica</name>
    <name type="common">Sponge</name>
    <dbReference type="NCBI Taxonomy" id="400682"/>
    <lineage>
        <taxon>Eukaryota</taxon>
        <taxon>Metazoa</taxon>
        <taxon>Porifera</taxon>
        <taxon>Demospongiae</taxon>
        <taxon>Heteroscleromorpha</taxon>
        <taxon>Haplosclerida</taxon>
        <taxon>Niphatidae</taxon>
        <taxon>Amphimedon</taxon>
    </lineage>
</organism>
<dbReference type="InterPro" id="IPR027417">
    <property type="entry name" value="P-loop_NTPase"/>
</dbReference>
<sequence>MSLSMSLPPPTGDSMKSIEGKVVILGAQGVGKTSLVVRNMGGVFSDNISPTIGAAFFSLQVTLAGYRVKLQVWDTAGQEKYFPTMAPMYYRKANAAVIVYDVNNEKSFQEAKEWVKEVKSRIDFPMSISVVANKIDLSDSNRQVTMNRGVTFAHSLGAMFTETSAAQNIGVKEAFLKVAQGIIEIYNCNSHAARPESIRPLSDTVLLSSPTANNSHHTTYLYQTTSIDNEECKPEEDAQSKSKCFC</sequence>
<reference evidence="3" key="1">
    <citation type="submission" date="2017-05" db="UniProtKB">
        <authorList>
            <consortium name="EnsemblMetazoa"/>
        </authorList>
    </citation>
    <scope>IDENTIFICATION</scope>
</reference>
<dbReference type="SMART" id="SM00175">
    <property type="entry name" value="RAB"/>
    <property type="match status" value="1"/>
</dbReference>
<dbReference type="PANTHER" id="PTHR47978">
    <property type="match status" value="1"/>
</dbReference>
<dbReference type="PROSITE" id="PS51419">
    <property type="entry name" value="RAB"/>
    <property type="match status" value="1"/>
</dbReference>
<proteinExistence type="inferred from homology"/>